<evidence type="ECO:0000313" key="2">
    <source>
        <dbReference type="Proteomes" id="UP001449657"/>
    </source>
</evidence>
<dbReference type="EMBL" id="CP150096">
    <property type="protein sequence ID" value="WZN44798.1"/>
    <property type="molecule type" value="Genomic_DNA"/>
</dbReference>
<dbReference type="PANTHER" id="PTHR41339">
    <property type="entry name" value="LIPL48"/>
    <property type="match status" value="1"/>
</dbReference>
<dbReference type="Proteomes" id="UP001449657">
    <property type="component" value="Chromosome"/>
</dbReference>
<reference evidence="1 2" key="1">
    <citation type="submission" date="2024-03" db="EMBL/GenBank/DDBJ databases">
        <title>Chitinophaga caseinilytica sp. nov., a casein hydrolysing bacterium isolated from forest soil.</title>
        <authorList>
            <person name="Lee D.S."/>
            <person name="Han D.M."/>
            <person name="Baek J.H."/>
            <person name="Choi D.G."/>
            <person name="Jeon J.H."/>
            <person name="Jeon C.O."/>
        </authorList>
    </citation>
    <scope>NUCLEOTIDE SEQUENCE [LARGE SCALE GENOMIC DNA]</scope>
    <source>
        <strain evidence="1 2">KACC 19118</strain>
    </source>
</reference>
<sequence>MKKHYLLMALAATAFAACKKDGQKPQDDRSLLAGTAAAVCEPCQTAPKDLPDVISGNRTLYADTCYILDGKTWVKNGTLTIQPGTVIKGVKKATASDASALIVTRGATINAAGTADCPIVFTSNETTKAPGDWGGVVVLGDALVCTTTGTAQIEGINPVIVPAGIDYTYGGNIASDNSGTLSYIRIEYAGAVIQEGNELNGLTLGGVGCGTTLDHVEVMYGADDGFEIFGGNVNGKYLLALANNDDQFDFDFGYKGNLQFIVSVIKPSVEYAANNSNGIESDGGQVSSCYSRPVISNMTIVGAPNCTVTSANQLLNGARFRNNSLFAMRNSIIYGYPTAVRLESTPTINSYNNSVLCGTRTDSSYFFNNAVQACVTAFATFTPHASTTSNTVAGLNLTDAFPAIFAEYFDALTASLAPAGAPTSNGTNFCGLSPLNCAFAYNSTTYKGGALDASGNYWLGDSWIRF</sequence>
<keyword evidence="2" id="KW-1185">Reference proteome</keyword>
<name>A0ABZ2YZD2_9BACT</name>
<organism evidence="1 2">
    <name type="scientific">Chitinophaga caseinilytica</name>
    <dbReference type="NCBI Taxonomy" id="2267521"/>
    <lineage>
        <taxon>Bacteria</taxon>
        <taxon>Pseudomonadati</taxon>
        <taxon>Bacteroidota</taxon>
        <taxon>Chitinophagia</taxon>
        <taxon>Chitinophagales</taxon>
        <taxon>Chitinophagaceae</taxon>
        <taxon>Chitinophaga</taxon>
    </lineage>
</organism>
<dbReference type="RefSeq" id="WP_341839563.1">
    <property type="nucleotide sequence ID" value="NZ_CP149792.1"/>
</dbReference>
<proteinExistence type="predicted"/>
<evidence type="ECO:0008006" key="3">
    <source>
        <dbReference type="Google" id="ProtNLM"/>
    </source>
</evidence>
<evidence type="ECO:0000313" key="1">
    <source>
        <dbReference type="EMBL" id="WZN44798.1"/>
    </source>
</evidence>
<accession>A0ABZ2YZD2</accession>
<protein>
    <recommendedName>
        <fullName evidence="3">T9SS C-terminal target domain-containing protein</fullName>
    </recommendedName>
</protein>
<dbReference type="PANTHER" id="PTHR41339:SF1">
    <property type="entry name" value="SECRETED PROTEIN"/>
    <property type="match status" value="1"/>
</dbReference>
<gene>
    <name evidence="1" type="ORF">WJU22_18030</name>
</gene>
<dbReference type="PROSITE" id="PS51257">
    <property type="entry name" value="PROKAR_LIPOPROTEIN"/>
    <property type="match status" value="1"/>
</dbReference>